<gene>
    <name evidence="1" type="ORF">DFH07DRAFT_767582</name>
</gene>
<accession>A0AAD7NSZ1</accession>
<reference evidence="1" key="1">
    <citation type="submission" date="2023-03" db="EMBL/GenBank/DDBJ databases">
        <title>Massive genome expansion in bonnet fungi (Mycena s.s.) driven by repeated elements and novel gene families across ecological guilds.</title>
        <authorList>
            <consortium name="Lawrence Berkeley National Laboratory"/>
            <person name="Harder C.B."/>
            <person name="Miyauchi S."/>
            <person name="Viragh M."/>
            <person name="Kuo A."/>
            <person name="Thoen E."/>
            <person name="Andreopoulos B."/>
            <person name="Lu D."/>
            <person name="Skrede I."/>
            <person name="Drula E."/>
            <person name="Henrissat B."/>
            <person name="Morin E."/>
            <person name="Kohler A."/>
            <person name="Barry K."/>
            <person name="LaButti K."/>
            <person name="Morin E."/>
            <person name="Salamov A."/>
            <person name="Lipzen A."/>
            <person name="Mereny Z."/>
            <person name="Hegedus B."/>
            <person name="Baldrian P."/>
            <person name="Stursova M."/>
            <person name="Weitz H."/>
            <person name="Taylor A."/>
            <person name="Grigoriev I.V."/>
            <person name="Nagy L.G."/>
            <person name="Martin F."/>
            <person name="Kauserud H."/>
        </authorList>
    </citation>
    <scope>NUCLEOTIDE SEQUENCE</scope>
    <source>
        <strain evidence="1">CBHHK188m</strain>
    </source>
</reference>
<dbReference type="EMBL" id="JARJLG010000017">
    <property type="protein sequence ID" value="KAJ7773636.1"/>
    <property type="molecule type" value="Genomic_DNA"/>
</dbReference>
<evidence type="ECO:0000313" key="2">
    <source>
        <dbReference type="Proteomes" id="UP001215280"/>
    </source>
</evidence>
<protein>
    <submittedName>
        <fullName evidence="1">Uncharacterized protein</fullName>
    </submittedName>
</protein>
<organism evidence="1 2">
    <name type="scientific">Mycena maculata</name>
    <dbReference type="NCBI Taxonomy" id="230809"/>
    <lineage>
        <taxon>Eukaryota</taxon>
        <taxon>Fungi</taxon>
        <taxon>Dikarya</taxon>
        <taxon>Basidiomycota</taxon>
        <taxon>Agaricomycotina</taxon>
        <taxon>Agaricomycetes</taxon>
        <taxon>Agaricomycetidae</taxon>
        <taxon>Agaricales</taxon>
        <taxon>Marasmiineae</taxon>
        <taxon>Mycenaceae</taxon>
        <taxon>Mycena</taxon>
    </lineage>
</organism>
<proteinExistence type="predicted"/>
<sequence>MACVTCRELISPKQYPVTVFKGEANEQPPPQCETLAKSLAATICTKTGMFDEGVALIDVLGRTVVVVRYKKNNEVAMFGTGAKNARERYRLQKFIAAADEALTNALISQISPEAVQFVSRLTGSPIAAYVLTSTSTNYNELDGAKAGFKKLDESGHGWGAYAVRNFLSTVHDQIMGIISILRGTMRQIEDGLHPLAGQAVEAPSRWTGMLAASFAEVWGEIIKNQNVEPAMVLRSIVEAAVGKQSCSGQK</sequence>
<evidence type="ECO:0000313" key="1">
    <source>
        <dbReference type="EMBL" id="KAJ7773636.1"/>
    </source>
</evidence>
<comment type="caution">
    <text evidence="1">The sequence shown here is derived from an EMBL/GenBank/DDBJ whole genome shotgun (WGS) entry which is preliminary data.</text>
</comment>
<keyword evidence="2" id="KW-1185">Reference proteome</keyword>
<dbReference type="Proteomes" id="UP001215280">
    <property type="component" value="Unassembled WGS sequence"/>
</dbReference>
<name>A0AAD7NSZ1_9AGAR</name>
<dbReference type="AlphaFoldDB" id="A0AAD7NSZ1"/>